<dbReference type="GO" id="GO:0005829">
    <property type="term" value="C:cytosol"/>
    <property type="evidence" value="ECO:0007669"/>
    <property type="project" value="TreeGrafter"/>
</dbReference>
<evidence type="ECO:0000259" key="11">
    <source>
        <dbReference type="Pfam" id="PF08264"/>
    </source>
</evidence>
<dbReference type="Gene3D" id="3.40.50.620">
    <property type="entry name" value="HUPs"/>
    <property type="match status" value="2"/>
</dbReference>
<evidence type="ECO:0000256" key="5">
    <source>
        <dbReference type="ARBA" id="ARBA00022840"/>
    </source>
</evidence>
<evidence type="ECO:0000259" key="10">
    <source>
        <dbReference type="Pfam" id="PF00133"/>
    </source>
</evidence>
<dbReference type="PROSITE" id="PS00178">
    <property type="entry name" value="AA_TRNA_LIGASE_I"/>
    <property type="match status" value="1"/>
</dbReference>
<dbReference type="PANTHER" id="PTHR42765:SF1">
    <property type="entry name" value="ISOLEUCINE--TRNA LIGASE, MITOCHONDRIAL"/>
    <property type="match status" value="1"/>
</dbReference>
<comment type="catalytic activity">
    <reaction evidence="8">
        <text>tRNA(Ile) + L-isoleucine + ATP = L-isoleucyl-tRNA(Ile) + AMP + diphosphate</text>
        <dbReference type="Rhea" id="RHEA:11060"/>
        <dbReference type="Rhea" id="RHEA-COMP:9666"/>
        <dbReference type="Rhea" id="RHEA-COMP:9695"/>
        <dbReference type="ChEBI" id="CHEBI:30616"/>
        <dbReference type="ChEBI" id="CHEBI:33019"/>
        <dbReference type="ChEBI" id="CHEBI:58045"/>
        <dbReference type="ChEBI" id="CHEBI:78442"/>
        <dbReference type="ChEBI" id="CHEBI:78528"/>
        <dbReference type="ChEBI" id="CHEBI:456215"/>
        <dbReference type="EC" id="6.1.1.5"/>
    </reaction>
</comment>
<dbReference type="InterPro" id="IPR013155">
    <property type="entry name" value="M/V/L/I-tRNA-synth_anticd-bd"/>
</dbReference>
<sequence length="736" mass="87131">MKYKLNINIKKLDTSLNEKVLSLISKQWNDSYKNIMKDKSRKKLVIHDGPPYANGSIHLGHAINKIAKDVIIRKKISIGLRVHYLPGWDCHGLPIEIVVGRNKKKRDYSNYVKEQINNQIEGLRRLGCIINWKINYKTMDKKLIGKEIEAFFILLNNRKLLIGKKEIKFCKECNSTLSEFEIDKKLGIKTITLSIYRNLKLKAIVLVTRNVNIKGRIEVKFKKRKVIILNSNKIKMGALLGYCKAKVLRIAIRVPISLCWRHKSILKSVKKTQIYINTRVDKDISDINFFPENTREKFIYNTFRRPQWCISRQRTWGVRIPIFFYKNIVLRNKKLEDLLIKNIEFLEKIKLSNKYINFKKCRDVFDVWFDSGLTHYTVLNKKKGGIFPADIYMEGKDQHRGWFNSSYITSMLINNRPPFRNLITHGFAVDSLGEKMSKSLGNVVSPKEIADKYGIETLRFLISTSNYYKDILFSEERIRNKMFLIRKIKNVIEFMYRNTLEIKNNTNTIISKVLIDRYILIKMEELKHEVYKMDSEYKSYKSYELIERFIIKTISSLYISNIKDRLYVLCKEDNSRRECQLTISLILENILVLISPFLPYYSEIVWQKLFDCNILKARLRSIKVNISKKEIRSIEKLIYFKKEFNKLKVIDKEKKILLIKTRDIKTIKHMEEEIKFFMHNYKNIVLKGNKDGIELLSKNNVKKCSRCLGFSSNIRNEICGRCTFIIKGYNQKRLFF</sequence>
<dbReference type="CDD" id="cd00818">
    <property type="entry name" value="IleRS_core"/>
    <property type="match status" value="1"/>
</dbReference>
<evidence type="ECO:0000313" key="13">
    <source>
        <dbReference type="Proteomes" id="UP000663347"/>
    </source>
</evidence>
<dbReference type="GO" id="GO:0004822">
    <property type="term" value="F:isoleucine-tRNA ligase activity"/>
    <property type="evidence" value="ECO:0007669"/>
    <property type="project" value="UniProtKB-EC"/>
</dbReference>
<dbReference type="InterPro" id="IPR014729">
    <property type="entry name" value="Rossmann-like_a/b/a_fold"/>
</dbReference>
<keyword evidence="5 9" id="KW-0067">ATP-binding</keyword>
<evidence type="ECO:0000256" key="7">
    <source>
        <dbReference type="ARBA" id="ARBA00023146"/>
    </source>
</evidence>
<evidence type="ECO:0000256" key="8">
    <source>
        <dbReference type="ARBA" id="ARBA00048359"/>
    </source>
</evidence>
<dbReference type="EMBL" id="CP071412">
    <property type="protein sequence ID" value="QSW38006.1"/>
    <property type="molecule type" value="Genomic_DNA"/>
</dbReference>
<dbReference type="Pfam" id="PF00133">
    <property type="entry name" value="tRNA-synt_1"/>
    <property type="match status" value="1"/>
</dbReference>
<proteinExistence type="inferred from homology"/>
<keyword evidence="4 9" id="KW-0547">Nucleotide-binding</keyword>
<dbReference type="PANTHER" id="PTHR42765">
    <property type="entry name" value="SOLEUCYL-TRNA SYNTHETASE"/>
    <property type="match status" value="1"/>
</dbReference>
<organism evidence="12 13">
    <name type="scientific">Candidatus Vidania fulgoroideorum</name>
    <dbReference type="NCBI Taxonomy" id="881286"/>
    <lineage>
        <taxon>Bacteria</taxon>
        <taxon>Pseudomonadati</taxon>
        <taxon>Pseudomonadota</taxon>
        <taxon>Betaproteobacteria</taxon>
        <taxon>Candidatus Vidania</taxon>
    </lineage>
</organism>
<dbReference type="InterPro" id="IPR002300">
    <property type="entry name" value="aa-tRNA-synth_Ia"/>
</dbReference>
<dbReference type="InterPro" id="IPR009080">
    <property type="entry name" value="tRNAsynth_Ia_anticodon-bd"/>
</dbReference>
<dbReference type="GO" id="GO:0005524">
    <property type="term" value="F:ATP binding"/>
    <property type="evidence" value="ECO:0007669"/>
    <property type="project" value="UniProtKB-KW"/>
</dbReference>
<comment type="similarity">
    <text evidence="1">Belongs to the class-I aminoacyl-tRNA synthetase family. IleS type 1 subfamily.</text>
</comment>
<reference evidence="12" key="1">
    <citation type="submission" date="2021-02" db="EMBL/GenBank/DDBJ databases">
        <authorList>
            <person name="Franco D."/>
        </authorList>
    </citation>
    <scope>NUCLEOTIDE SEQUENCE</scope>
    <source>
        <strain evidence="12">RANSCY</strain>
    </source>
</reference>
<evidence type="ECO:0000313" key="12">
    <source>
        <dbReference type="EMBL" id="QSW38006.1"/>
    </source>
</evidence>
<evidence type="ECO:0000256" key="1">
    <source>
        <dbReference type="ARBA" id="ARBA00006887"/>
    </source>
</evidence>
<dbReference type="Gene3D" id="1.10.730.20">
    <property type="match status" value="1"/>
</dbReference>
<dbReference type="InterPro" id="IPR050081">
    <property type="entry name" value="Ile-tRNA_ligase"/>
</dbReference>
<evidence type="ECO:0000256" key="3">
    <source>
        <dbReference type="ARBA" id="ARBA00022598"/>
    </source>
</evidence>
<evidence type="ECO:0000256" key="9">
    <source>
        <dbReference type="RuleBase" id="RU363035"/>
    </source>
</evidence>
<dbReference type="InterPro" id="IPR001412">
    <property type="entry name" value="aa-tRNA-synth_I_CS"/>
</dbReference>
<name>A0A974X7I4_9PROT</name>
<dbReference type="AlphaFoldDB" id="A0A974X7I4"/>
<accession>A0A974X7I4</accession>
<dbReference type="Proteomes" id="UP000663347">
    <property type="component" value="Chromosome"/>
</dbReference>
<dbReference type="SUPFAM" id="SSF47323">
    <property type="entry name" value="Anticodon-binding domain of a subclass of class I aminoacyl-tRNA synthetases"/>
    <property type="match status" value="1"/>
</dbReference>
<feature type="domain" description="Aminoacyl-tRNA synthetase class Ia" evidence="10">
    <location>
        <begin position="29"/>
        <end position="473"/>
    </location>
</feature>
<keyword evidence="2" id="KW-0963">Cytoplasm</keyword>
<evidence type="ECO:0000256" key="6">
    <source>
        <dbReference type="ARBA" id="ARBA00022917"/>
    </source>
</evidence>
<keyword evidence="3 9" id="KW-0436">Ligase</keyword>
<keyword evidence="7 9" id="KW-0030">Aminoacyl-tRNA synthetase</keyword>
<dbReference type="GO" id="GO:0006428">
    <property type="term" value="P:isoleucyl-tRNA aminoacylation"/>
    <property type="evidence" value="ECO:0007669"/>
    <property type="project" value="TreeGrafter"/>
</dbReference>
<gene>
    <name evidence="12" type="ORF">JSR06_00165</name>
</gene>
<evidence type="ECO:0000256" key="4">
    <source>
        <dbReference type="ARBA" id="ARBA00022741"/>
    </source>
</evidence>
<dbReference type="SUPFAM" id="SSF52374">
    <property type="entry name" value="Nucleotidylyl transferase"/>
    <property type="match status" value="1"/>
</dbReference>
<evidence type="ECO:0000256" key="2">
    <source>
        <dbReference type="ARBA" id="ARBA00022490"/>
    </source>
</evidence>
<dbReference type="Pfam" id="PF08264">
    <property type="entry name" value="Anticodon_1"/>
    <property type="match status" value="1"/>
</dbReference>
<feature type="domain" description="Methionyl/Valyl/Leucyl/Isoleucyl-tRNA synthetase anticodon-binding" evidence="11">
    <location>
        <begin position="516"/>
        <end position="646"/>
    </location>
</feature>
<keyword evidence="6 9" id="KW-0648">Protein biosynthesis</keyword>
<protein>
    <submittedName>
        <fullName evidence="12">Class I tRNA ligase family protein</fullName>
    </submittedName>
</protein>
<reference evidence="12" key="2">
    <citation type="submission" date="2021-03" db="EMBL/GenBank/DDBJ databases">
        <title>Alternative transmission patterns in independently acquired nutritional co-symbionts of Dictyopharidae planthoppers.</title>
        <authorList>
            <person name="Michalik A."/>
            <person name="Lukasik P."/>
        </authorList>
    </citation>
    <scope>NUCLEOTIDE SEQUENCE</scope>
    <source>
        <strain evidence="12">RANSCY</strain>
    </source>
</reference>